<accession>T5A2F4</accession>
<organism evidence="9 10">
    <name type="scientific">Ophiocordyceps sinensis (strain Co18 / CGMCC 3.14243)</name>
    <name type="common">Yarsagumba caterpillar fungus</name>
    <name type="synonym">Hirsutella sinensis</name>
    <dbReference type="NCBI Taxonomy" id="911162"/>
    <lineage>
        <taxon>Eukaryota</taxon>
        <taxon>Fungi</taxon>
        <taxon>Dikarya</taxon>
        <taxon>Ascomycota</taxon>
        <taxon>Pezizomycotina</taxon>
        <taxon>Sordariomycetes</taxon>
        <taxon>Hypocreomycetidae</taxon>
        <taxon>Hypocreales</taxon>
        <taxon>Ophiocordycipitaceae</taxon>
        <taxon>Ophiocordyceps</taxon>
    </lineage>
</organism>
<feature type="signal peptide" evidence="7">
    <location>
        <begin position="1"/>
        <end position="18"/>
    </location>
</feature>
<evidence type="ECO:0000313" key="9">
    <source>
        <dbReference type="EMBL" id="EQK99599.1"/>
    </source>
</evidence>
<evidence type="ECO:0000256" key="5">
    <source>
        <dbReference type="ARBA" id="ARBA00023277"/>
    </source>
</evidence>
<dbReference type="PANTHER" id="PTHR46471:SF2">
    <property type="entry name" value="CHITIN DEACETYLASE-RELATED"/>
    <property type="match status" value="1"/>
</dbReference>
<evidence type="ECO:0000256" key="2">
    <source>
        <dbReference type="ARBA" id="ARBA00022723"/>
    </source>
</evidence>
<dbReference type="PANTHER" id="PTHR46471">
    <property type="entry name" value="CHITIN DEACETYLASE"/>
    <property type="match status" value="1"/>
</dbReference>
<dbReference type="InterPro" id="IPR011330">
    <property type="entry name" value="Glyco_hydro/deAcase_b/a-brl"/>
</dbReference>
<dbReference type="PROSITE" id="PS51677">
    <property type="entry name" value="NODB"/>
    <property type="match status" value="1"/>
</dbReference>
<evidence type="ECO:0000256" key="1">
    <source>
        <dbReference type="ARBA" id="ARBA00001941"/>
    </source>
</evidence>
<evidence type="ECO:0000256" key="6">
    <source>
        <dbReference type="ARBA" id="ARBA00023285"/>
    </source>
</evidence>
<dbReference type="GO" id="GO:0016810">
    <property type="term" value="F:hydrolase activity, acting on carbon-nitrogen (but not peptide) bonds"/>
    <property type="evidence" value="ECO:0007669"/>
    <property type="project" value="InterPro"/>
</dbReference>
<keyword evidence="2" id="KW-0479">Metal-binding</keyword>
<reference evidence="9 10" key="1">
    <citation type="journal article" date="2013" name="Chin. Sci. Bull.">
        <title>Genome survey uncovers the secrets of sex and lifestyle in caterpillar fungus.</title>
        <authorList>
            <person name="Hu X."/>
            <person name="Zhang Y."/>
            <person name="Xiao G."/>
            <person name="Zheng P."/>
            <person name="Xia Y."/>
            <person name="Zhang X."/>
            <person name="St Leger R.J."/>
            <person name="Liu X."/>
            <person name="Wang C."/>
        </authorList>
    </citation>
    <scope>NUCLEOTIDE SEQUENCE [LARGE SCALE GENOMIC DNA]</scope>
    <source>
        <strain evidence="10">Co18 / CGMCC 3.14243</strain>
        <tissue evidence="9">Fruit-body</tissue>
    </source>
</reference>
<comment type="cofactor">
    <cofactor evidence="1">
        <name>Co(2+)</name>
        <dbReference type="ChEBI" id="CHEBI:48828"/>
    </cofactor>
</comment>
<dbReference type="AlphaFoldDB" id="T5A2F4"/>
<evidence type="ECO:0000256" key="3">
    <source>
        <dbReference type="ARBA" id="ARBA00022729"/>
    </source>
</evidence>
<dbReference type="Gene3D" id="3.20.20.370">
    <property type="entry name" value="Glycoside hydrolase/deacetylase"/>
    <property type="match status" value="2"/>
</dbReference>
<dbReference type="SUPFAM" id="SSF88713">
    <property type="entry name" value="Glycoside hydrolase/deacetylase"/>
    <property type="match status" value="2"/>
</dbReference>
<dbReference type="CDD" id="cd10951">
    <property type="entry name" value="CE4_ClCDA_like"/>
    <property type="match status" value="1"/>
</dbReference>
<proteinExistence type="predicted"/>
<evidence type="ECO:0000256" key="4">
    <source>
        <dbReference type="ARBA" id="ARBA00022801"/>
    </source>
</evidence>
<feature type="domain" description="NodB homology" evidence="8">
    <location>
        <begin position="88"/>
        <end position="275"/>
    </location>
</feature>
<keyword evidence="5" id="KW-0119">Carbohydrate metabolism</keyword>
<keyword evidence="4" id="KW-0378">Hydrolase</keyword>
<evidence type="ECO:0000313" key="10">
    <source>
        <dbReference type="Proteomes" id="UP000019374"/>
    </source>
</evidence>
<keyword evidence="3 7" id="KW-0732">Signal</keyword>
<dbReference type="GO" id="GO:0046872">
    <property type="term" value="F:metal ion binding"/>
    <property type="evidence" value="ECO:0007669"/>
    <property type="project" value="UniProtKB-KW"/>
</dbReference>
<dbReference type="InterPro" id="IPR002509">
    <property type="entry name" value="NODB_dom"/>
</dbReference>
<feature type="chain" id="PRO_5004605794" evidence="7">
    <location>
        <begin position="19"/>
        <end position="313"/>
    </location>
</feature>
<dbReference type="Pfam" id="PF01522">
    <property type="entry name" value="Polysacc_deac_1"/>
    <property type="match status" value="1"/>
</dbReference>
<dbReference type="GO" id="GO:0005975">
    <property type="term" value="P:carbohydrate metabolic process"/>
    <property type="evidence" value="ECO:0007669"/>
    <property type="project" value="InterPro"/>
</dbReference>
<dbReference type="EMBL" id="KE653257">
    <property type="protein sequence ID" value="EQK99599.1"/>
    <property type="molecule type" value="Genomic_DNA"/>
</dbReference>
<gene>
    <name evidence="9" type="ORF">OCS_04691</name>
</gene>
<protein>
    <submittedName>
        <fullName evidence="9">Polysaccharide deacetylase family protein</fullName>
    </submittedName>
</protein>
<dbReference type="HOGENOM" id="CLU_021264_11_1_1"/>
<dbReference type="Proteomes" id="UP000019374">
    <property type="component" value="Unassembled WGS sequence"/>
</dbReference>
<evidence type="ECO:0000256" key="7">
    <source>
        <dbReference type="SAM" id="SignalP"/>
    </source>
</evidence>
<dbReference type="eggNOG" id="ENOG502QRIP">
    <property type="taxonomic scope" value="Eukaryota"/>
</dbReference>
<dbReference type="OrthoDB" id="407355at2759"/>
<sequence length="313" mass="34567">MLHILLLSTLLRPAATLAVPGSGTAAATKLPFGRVITGCAVPNSFALTFDDGPHIFTKTLLDTLKQADTPPATKLPFGRVITGCAVPNSFALTFDDGPHIFTKTLLDTLKQADIKATFFVNGDNFGKIEDRKEELHRMMNEGHQIGSHTFRHPDLRNISEAEVRSEMTLLDAKLKQLVGVTPTYMRPPFFRTNNETLRILGEMRYHVINANIDTLDFENTKPETNDKSFDTYKRLFNNGSISLMHDVHNTTVNQLVPNVISFLQKQCGRTSMTVGECLGDPKENWYRSDTIGGAVVQGPQKQTDGKSCGCQAA</sequence>
<keyword evidence="6" id="KW-0170">Cobalt</keyword>
<name>T5A2F4_OPHSC</name>
<evidence type="ECO:0000259" key="8">
    <source>
        <dbReference type="PROSITE" id="PS51677"/>
    </source>
</evidence>